<dbReference type="Pfam" id="PF03721">
    <property type="entry name" value="UDPG_MGDP_dh_N"/>
    <property type="match status" value="1"/>
</dbReference>
<dbReference type="PANTHER" id="PTHR43750">
    <property type="entry name" value="UDP-GLUCOSE 6-DEHYDROGENASE TUAD"/>
    <property type="match status" value="1"/>
</dbReference>
<organism evidence="8">
    <name type="scientific">marine sediment metagenome</name>
    <dbReference type="NCBI Taxonomy" id="412755"/>
    <lineage>
        <taxon>unclassified sequences</taxon>
        <taxon>metagenomes</taxon>
        <taxon>ecological metagenomes</taxon>
    </lineage>
</organism>
<dbReference type="PIRSF" id="PIRSF000124">
    <property type="entry name" value="UDPglc_GDPman_dh"/>
    <property type="match status" value="1"/>
</dbReference>
<evidence type="ECO:0000256" key="3">
    <source>
        <dbReference type="ARBA" id="ARBA00012954"/>
    </source>
</evidence>
<dbReference type="AlphaFoldDB" id="A0A0F9YAB6"/>
<evidence type="ECO:0000256" key="2">
    <source>
        <dbReference type="ARBA" id="ARBA00006601"/>
    </source>
</evidence>
<reference evidence="8" key="1">
    <citation type="journal article" date="2015" name="Nature">
        <title>Complex archaea that bridge the gap between prokaryotes and eukaryotes.</title>
        <authorList>
            <person name="Spang A."/>
            <person name="Saw J.H."/>
            <person name="Jorgensen S.L."/>
            <person name="Zaremba-Niedzwiedzka K."/>
            <person name="Martijn J."/>
            <person name="Lind A.E."/>
            <person name="van Eijk R."/>
            <person name="Schleper C."/>
            <person name="Guy L."/>
            <person name="Ettema T.J."/>
        </authorList>
    </citation>
    <scope>NUCLEOTIDE SEQUENCE</scope>
</reference>
<dbReference type="GO" id="GO:0003979">
    <property type="term" value="F:UDP-glucose 6-dehydrogenase activity"/>
    <property type="evidence" value="ECO:0007669"/>
    <property type="project" value="UniProtKB-EC"/>
</dbReference>
<dbReference type="InterPro" id="IPR008927">
    <property type="entry name" value="6-PGluconate_DH-like_C_sf"/>
</dbReference>
<sequence>MQICVIGCGYVGLVTAVCFAEMGNRVTCVDNSVERITLLQQGRSPIFEPGIEALLRNNIAGQRLGFSNQLDIALHDADVVFIAVGTPSAEDGSADVSQILAVANQLAQQLAQPSIVVCKSTAPVGTACRVQDILDQHCVQHKLHWRHRVVSNPEFLKEGDALNDFMRPDRIIIGTEDDRAQRVMHQLYEPFVRNHDRIIVMSRRSAEMTKYAANAFLATKISFINEMAAFCDEFAVDIEQVRKGIGADQRIGHHFIYAGCGYGGSCFPKDIRAILHMAASQAARMPILEAVEARNQLQKNWPLRSLQNQLGPNLSGQSIAIWGLSFKPGTDDVRDAPSRVLIEALLIAGAQIRAFDPIAAENIQQCYPHAVAEGQLQLLKDPYEALRQTDALVLMTEWKQFRQPDFALMRSLMRNPLLLDGRNQYEPALVEREGFVYMGVGRPTRQPVTLQLRQVV</sequence>
<dbReference type="PIRSF" id="PIRSF500134">
    <property type="entry name" value="UDPglc_DH_bac"/>
    <property type="match status" value="1"/>
</dbReference>
<dbReference type="InterPro" id="IPR001732">
    <property type="entry name" value="UDP-Glc/GDP-Man_DH_N"/>
</dbReference>
<protein>
    <recommendedName>
        <fullName evidence="3">UDP-glucose 6-dehydrogenase</fullName>
        <ecNumber evidence="3">1.1.1.22</ecNumber>
    </recommendedName>
</protein>
<evidence type="ECO:0000259" key="7">
    <source>
        <dbReference type="SMART" id="SM00984"/>
    </source>
</evidence>
<dbReference type="Gene3D" id="1.20.5.100">
    <property type="entry name" value="Cytochrome c1, transmembrane anchor, C-terminal"/>
    <property type="match status" value="1"/>
</dbReference>
<dbReference type="InterPro" id="IPR036291">
    <property type="entry name" value="NAD(P)-bd_dom_sf"/>
</dbReference>
<evidence type="ECO:0000256" key="4">
    <source>
        <dbReference type="ARBA" id="ARBA00023002"/>
    </source>
</evidence>
<name>A0A0F9YAB6_9ZZZZ</name>
<comment type="pathway">
    <text evidence="1">Nucleotide-sugar biosynthesis; UDP-alpha-D-glucuronate biosynthesis; UDP-alpha-D-glucuronate from UDP-alpha-D-glucose: step 1/1.</text>
</comment>
<dbReference type="NCBIfam" id="TIGR03026">
    <property type="entry name" value="NDP-sugDHase"/>
    <property type="match status" value="1"/>
</dbReference>
<dbReference type="SUPFAM" id="SSF51735">
    <property type="entry name" value="NAD(P)-binding Rossmann-fold domains"/>
    <property type="match status" value="1"/>
</dbReference>
<dbReference type="GO" id="GO:0000271">
    <property type="term" value="P:polysaccharide biosynthetic process"/>
    <property type="evidence" value="ECO:0007669"/>
    <property type="project" value="InterPro"/>
</dbReference>
<dbReference type="GO" id="GO:0006065">
    <property type="term" value="P:UDP-glucuronate biosynthetic process"/>
    <property type="evidence" value="ECO:0007669"/>
    <property type="project" value="UniProtKB-UniPathway"/>
</dbReference>
<keyword evidence="5" id="KW-0520">NAD</keyword>
<comment type="catalytic activity">
    <reaction evidence="6">
        <text>UDP-alpha-D-glucose + 2 NAD(+) + H2O = UDP-alpha-D-glucuronate + 2 NADH + 3 H(+)</text>
        <dbReference type="Rhea" id="RHEA:23596"/>
        <dbReference type="ChEBI" id="CHEBI:15377"/>
        <dbReference type="ChEBI" id="CHEBI:15378"/>
        <dbReference type="ChEBI" id="CHEBI:57540"/>
        <dbReference type="ChEBI" id="CHEBI:57945"/>
        <dbReference type="ChEBI" id="CHEBI:58052"/>
        <dbReference type="ChEBI" id="CHEBI:58885"/>
        <dbReference type="EC" id="1.1.1.22"/>
    </reaction>
</comment>
<dbReference type="SMART" id="SM00984">
    <property type="entry name" value="UDPG_MGDP_dh_C"/>
    <property type="match status" value="1"/>
</dbReference>
<dbReference type="InterPro" id="IPR028357">
    <property type="entry name" value="UDPglc_DH_bac"/>
</dbReference>
<accession>A0A0F9YAB6</accession>
<dbReference type="InterPro" id="IPR036220">
    <property type="entry name" value="UDP-Glc/GDP-Man_DH_C_sf"/>
</dbReference>
<dbReference type="Pfam" id="PF00984">
    <property type="entry name" value="UDPG_MGDP_dh"/>
    <property type="match status" value="1"/>
</dbReference>
<proteinExistence type="inferred from homology"/>
<dbReference type="FunFam" id="1.20.5.100:FF:000001">
    <property type="entry name" value="UDP-glucose 6-dehydrogenase"/>
    <property type="match status" value="1"/>
</dbReference>
<evidence type="ECO:0000256" key="1">
    <source>
        <dbReference type="ARBA" id="ARBA00004701"/>
    </source>
</evidence>
<comment type="caution">
    <text evidence="8">The sequence shown here is derived from an EMBL/GenBank/DDBJ whole genome shotgun (WGS) entry which is preliminary data.</text>
</comment>
<dbReference type="SUPFAM" id="SSF48179">
    <property type="entry name" value="6-phosphogluconate dehydrogenase C-terminal domain-like"/>
    <property type="match status" value="1"/>
</dbReference>
<dbReference type="EMBL" id="LAZR01000034">
    <property type="protein sequence ID" value="KKO01574.1"/>
    <property type="molecule type" value="Genomic_DNA"/>
</dbReference>
<dbReference type="InterPro" id="IPR014026">
    <property type="entry name" value="UDP-Glc/GDP-Man_DH_dimer"/>
</dbReference>
<gene>
    <name evidence="8" type="ORF">LCGC14_0113780</name>
</gene>
<dbReference type="SUPFAM" id="SSF52413">
    <property type="entry name" value="UDP-glucose/GDP-mannose dehydrogenase C-terminal domain"/>
    <property type="match status" value="1"/>
</dbReference>
<feature type="domain" description="UDP-glucose/GDP-mannose dehydrogenase C-terminal" evidence="7">
    <location>
        <begin position="320"/>
        <end position="427"/>
    </location>
</feature>
<dbReference type="UniPathway" id="UPA00038">
    <property type="reaction ID" value="UER00491"/>
</dbReference>
<dbReference type="InterPro" id="IPR014027">
    <property type="entry name" value="UDP-Glc/GDP-Man_DH_C"/>
</dbReference>
<evidence type="ECO:0000256" key="6">
    <source>
        <dbReference type="ARBA" id="ARBA00047473"/>
    </source>
</evidence>
<dbReference type="Pfam" id="PF03720">
    <property type="entry name" value="UDPG_MGDP_dh_C"/>
    <property type="match status" value="1"/>
</dbReference>
<dbReference type="GO" id="GO:0051287">
    <property type="term" value="F:NAD binding"/>
    <property type="evidence" value="ECO:0007669"/>
    <property type="project" value="InterPro"/>
</dbReference>
<evidence type="ECO:0000256" key="5">
    <source>
        <dbReference type="ARBA" id="ARBA00023027"/>
    </source>
</evidence>
<dbReference type="EC" id="1.1.1.22" evidence="3"/>
<comment type="similarity">
    <text evidence="2">Belongs to the UDP-glucose/GDP-mannose dehydrogenase family.</text>
</comment>
<dbReference type="Gene3D" id="3.40.50.720">
    <property type="entry name" value="NAD(P)-binding Rossmann-like Domain"/>
    <property type="match status" value="2"/>
</dbReference>
<dbReference type="InterPro" id="IPR017476">
    <property type="entry name" value="UDP-Glc/GDP-Man"/>
</dbReference>
<keyword evidence="4" id="KW-0560">Oxidoreductase</keyword>
<evidence type="ECO:0000313" key="8">
    <source>
        <dbReference type="EMBL" id="KKO01574.1"/>
    </source>
</evidence>
<dbReference type="PANTHER" id="PTHR43750:SF3">
    <property type="entry name" value="UDP-GLUCOSE 6-DEHYDROGENASE TUAD"/>
    <property type="match status" value="1"/>
</dbReference>